<accession>A0A292PM56</accession>
<keyword evidence="3" id="KW-1185">Reference proteome</keyword>
<organism evidence="2 3">
    <name type="scientific">Tuber aestivum</name>
    <name type="common">summer truffle</name>
    <dbReference type="NCBI Taxonomy" id="59557"/>
    <lineage>
        <taxon>Eukaryota</taxon>
        <taxon>Fungi</taxon>
        <taxon>Dikarya</taxon>
        <taxon>Ascomycota</taxon>
        <taxon>Pezizomycotina</taxon>
        <taxon>Pezizomycetes</taxon>
        <taxon>Pezizales</taxon>
        <taxon>Tuberaceae</taxon>
        <taxon>Tuber</taxon>
    </lineage>
</organism>
<dbReference type="Proteomes" id="UP001412239">
    <property type="component" value="Unassembled WGS sequence"/>
</dbReference>
<dbReference type="AlphaFoldDB" id="A0A292PM56"/>
<sequence>MWPPYPLQAENHTYGTIRGSLSADHPLVPPSTQETRVCPSTEQPGKAGRGGRLGGVMSFLDLFMGEVFYCWRYSFRMSCHNRLSLHLEFSPIVGTYGKFVNQIVSVEDSADHRYSTVPCSKRICETKTMKCYLGR</sequence>
<proteinExistence type="predicted"/>
<name>A0A292PM56_9PEZI</name>
<feature type="non-terminal residue" evidence="2">
    <location>
        <position position="135"/>
    </location>
</feature>
<evidence type="ECO:0000256" key="1">
    <source>
        <dbReference type="SAM" id="MobiDB-lite"/>
    </source>
</evidence>
<feature type="compositionally biased region" description="Polar residues" evidence="1">
    <location>
        <begin position="30"/>
        <end position="43"/>
    </location>
</feature>
<gene>
    <name evidence="2" type="ORF">GSTUAT00008328001</name>
</gene>
<protein>
    <submittedName>
        <fullName evidence="2">Uncharacterized protein</fullName>
    </submittedName>
</protein>
<evidence type="ECO:0000313" key="2">
    <source>
        <dbReference type="EMBL" id="CUS07570.1"/>
    </source>
</evidence>
<reference evidence="2" key="1">
    <citation type="submission" date="2015-10" db="EMBL/GenBank/DDBJ databases">
        <authorList>
            <person name="Regsiter A."/>
            <person name="william w."/>
        </authorList>
    </citation>
    <scope>NUCLEOTIDE SEQUENCE</scope>
    <source>
        <strain evidence="2">Montdore</strain>
    </source>
</reference>
<dbReference type="EMBL" id="LN891196">
    <property type="protein sequence ID" value="CUS07570.1"/>
    <property type="molecule type" value="Genomic_DNA"/>
</dbReference>
<evidence type="ECO:0000313" key="3">
    <source>
        <dbReference type="Proteomes" id="UP001412239"/>
    </source>
</evidence>
<feature type="region of interest" description="Disordered" evidence="1">
    <location>
        <begin position="25"/>
        <end position="49"/>
    </location>
</feature>